<sequence>MMMAGTKFRNMYDKSICTPAHVCRTSSNVRPSRTSASRSRRSFHRTRPLSSSSPCPKTSPSKIRNITQAFFSIPPRPKRPREAAVSLAQPQRGEGRQVGASLDGLIWQGAKYGNCGCRSTEFPEIDGFSENLHFVSGDGSEMDSLLDPESEIRGI</sequence>
<organism evidence="2 3">
    <name type="scientific">Volvox africanus</name>
    <dbReference type="NCBI Taxonomy" id="51714"/>
    <lineage>
        <taxon>Eukaryota</taxon>
        <taxon>Viridiplantae</taxon>
        <taxon>Chlorophyta</taxon>
        <taxon>core chlorophytes</taxon>
        <taxon>Chlorophyceae</taxon>
        <taxon>CS clade</taxon>
        <taxon>Chlamydomonadales</taxon>
        <taxon>Volvocaceae</taxon>
        <taxon>Volvox</taxon>
    </lineage>
</organism>
<gene>
    <name evidence="2" type="ORF">Vafri_19426</name>
</gene>
<dbReference type="EMBL" id="BNCO01000078">
    <property type="protein sequence ID" value="GIL65799.1"/>
    <property type="molecule type" value="Genomic_DNA"/>
</dbReference>
<dbReference type="Proteomes" id="UP000747399">
    <property type="component" value="Unassembled WGS sequence"/>
</dbReference>
<feature type="compositionally biased region" description="Basic residues" evidence="1">
    <location>
        <begin position="38"/>
        <end position="47"/>
    </location>
</feature>
<feature type="region of interest" description="Disordered" evidence="1">
    <location>
        <begin position="26"/>
        <end position="61"/>
    </location>
</feature>
<keyword evidence="3" id="KW-1185">Reference proteome</keyword>
<feature type="region of interest" description="Disordered" evidence="1">
    <location>
        <begin position="73"/>
        <end position="97"/>
    </location>
</feature>
<name>A0A8J4BP06_9CHLO</name>
<evidence type="ECO:0000313" key="2">
    <source>
        <dbReference type="EMBL" id="GIL65799.1"/>
    </source>
</evidence>
<evidence type="ECO:0000313" key="3">
    <source>
        <dbReference type="Proteomes" id="UP000747399"/>
    </source>
</evidence>
<comment type="caution">
    <text evidence="2">The sequence shown here is derived from an EMBL/GenBank/DDBJ whole genome shotgun (WGS) entry which is preliminary data.</text>
</comment>
<accession>A0A8J4BP06</accession>
<dbReference type="AlphaFoldDB" id="A0A8J4BP06"/>
<reference evidence="2" key="1">
    <citation type="journal article" date="2021" name="Proc. Natl. Acad. Sci. U.S.A.">
        <title>Three genomes in the algal genus Volvox reveal the fate of a haploid sex-determining region after a transition to homothallism.</title>
        <authorList>
            <person name="Yamamoto K."/>
            <person name="Hamaji T."/>
            <person name="Kawai-Toyooka H."/>
            <person name="Matsuzaki R."/>
            <person name="Takahashi F."/>
            <person name="Nishimura Y."/>
            <person name="Kawachi M."/>
            <person name="Noguchi H."/>
            <person name="Minakuchi Y."/>
            <person name="Umen J.G."/>
            <person name="Toyoda A."/>
            <person name="Nozaki H."/>
        </authorList>
    </citation>
    <scope>NUCLEOTIDE SEQUENCE</scope>
    <source>
        <strain evidence="2">NIES-3780</strain>
    </source>
</reference>
<evidence type="ECO:0000256" key="1">
    <source>
        <dbReference type="SAM" id="MobiDB-lite"/>
    </source>
</evidence>
<protein>
    <submittedName>
        <fullName evidence="2">Uncharacterized protein</fullName>
    </submittedName>
</protein>
<feature type="compositionally biased region" description="Low complexity" evidence="1">
    <location>
        <begin position="48"/>
        <end position="61"/>
    </location>
</feature>
<proteinExistence type="predicted"/>